<dbReference type="EMBL" id="BAABCR010000003">
    <property type="protein sequence ID" value="GAA4023656.1"/>
    <property type="molecule type" value="Genomic_DNA"/>
</dbReference>
<proteinExistence type="predicted"/>
<accession>A0ABP7TAW7</accession>
<comment type="caution">
    <text evidence="1">The sequence shown here is derived from an EMBL/GenBank/DDBJ whole genome shotgun (WGS) entry which is preliminary data.</text>
</comment>
<evidence type="ECO:0000313" key="1">
    <source>
        <dbReference type="EMBL" id="GAA4023656.1"/>
    </source>
</evidence>
<keyword evidence="2" id="KW-1185">Reference proteome</keyword>
<dbReference type="RefSeq" id="WP_324692294.1">
    <property type="nucleotide sequence ID" value="NZ_BAABCR010000003.1"/>
</dbReference>
<protein>
    <submittedName>
        <fullName evidence="1">Uncharacterized protein</fullName>
    </submittedName>
</protein>
<reference evidence="2" key="1">
    <citation type="journal article" date="2019" name="Int. J. Syst. Evol. Microbiol.">
        <title>The Global Catalogue of Microorganisms (GCM) 10K type strain sequencing project: providing services to taxonomists for standard genome sequencing and annotation.</title>
        <authorList>
            <consortium name="The Broad Institute Genomics Platform"/>
            <consortium name="The Broad Institute Genome Sequencing Center for Infectious Disease"/>
            <person name="Wu L."/>
            <person name="Ma J."/>
        </authorList>
    </citation>
    <scope>NUCLEOTIDE SEQUENCE [LARGE SCALE GENOMIC DNA]</scope>
    <source>
        <strain evidence="2">JCM 17064</strain>
    </source>
</reference>
<gene>
    <name evidence="1" type="ORF">GCM10022386_03320</name>
</gene>
<dbReference type="Proteomes" id="UP001500968">
    <property type="component" value="Unassembled WGS sequence"/>
</dbReference>
<sequence>MEFKSFESLGIFHFSDSLKAAKAKLGKDIQYKESESYHLSLEEKNKFLHIEKYKLSIIFHENKKSIEFIEMKKGKFIFNGIDLFKVPYTELLDKFHVLDENLKTDDESGFESKKFGFGVSRNLHNGNYSKYIKSAFAMSLEYIDRPIPTGDNILMHYLGYNPFDE</sequence>
<organism evidence="1 2">
    <name type="scientific">Flavobacterium cheonhonense</name>
    <dbReference type="NCBI Taxonomy" id="706185"/>
    <lineage>
        <taxon>Bacteria</taxon>
        <taxon>Pseudomonadati</taxon>
        <taxon>Bacteroidota</taxon>
        <taxon>Flavobacteriia</taxon>
        <taxon>Flavobacteriales</taxon>
        <taxon>Flavobacteriaceae</taxon>
        <taxon>Flavobacterium</taxon>
    </lineage>
</organism>
<name>A0ABP7TAW7_9FLAO</name>
<evidence type="ECO:0000313" key="2">
    <source>
        <dbReference type="Proteomes" id="UP001500968"/>
    </source>
</evidence>